<name>A0A225V436_9STRA</name>
<proteinExistence type="inferred from homology"/>
<comment type="subcellular location">
    <subcellularLocation>
        <location evidence="1">Secreted</location>
    </subcellularLocation>
</comment>
<feature type="signal peptide" evidence="6">
    <location>
        <begin position="1"/>
        <end position="23"/>
    </location>
</feature>
<evidence type="ECO:0000313" key="8">
    <source>
        <dbReference type="Proteomes" id="UP000198211"/>
    </source>
</evidence>
<keyword evidence="3" id="KW-0964">Secreted</keyword>
<dbReference type="OrthoDB" id="124229at2759"/>
<organism evidence="7 8">
    <name type="scientific">Phytophthora megakarya</name>
    <dbReference type="NCBI Taxonomy" id="4795"/>
    <lineage>
        <taxon>Eukaryota</taxon>
        <taxon>Sar</taxon>
        <taxon>Stramenopiles</taxon>
        <taxon>Oomycota</taxon>
        <taxon>Peronosporomycetes</taxon>
        <taxon>Peronosporales</taxon>
        <taxon>Peronosporaceae</taxon>
        <taxon>Phytophthora</taxon>
    </lineage>
</organism>
<evidence type="ECO:0000256" key="3">
    <source>
        <dbReference type="ARBA" id="ARBA00022525"/>
    </source>
</evidence>
<dbReference type="Pfam" id="PF16810">
    <property type="entry name" value="RXLR"/>
    <property type="match status" value="1"/>
</dbReference>
<comment type="caution">
    <text evidence="7">The sequence shown here is derived from an EMBL/GenBank/DDBJ whole genome shotgun (WGS) entry which is preliminary data.</text>
</comment>
<evidence type="ECO:0000256" key="4">
    <source>
        <dbReference type="ARBA" id="ARBA00022729"/>
    </source>
</evidence>
<dbReference type="EMBL" id="NBNE01008245">
    <property type="protein sequence ID" value="OWY99697.1"/>
    <property type="molecule type" value="Genomic_DNA"/>
</dbReference>
<reference evidence="8" key="1">
    <citation type="submission" date="2017-03" db="EMBL/GenBank/DDBJ databases">
        <title>Phytopthora megakarya and P. palmivora, two closely related causual agents of cacao black pod achieved similar genome size and gene model numbers by different mechanisms.</title>
        <authorList>
            <person name="Ali S."/>
            <person name="Shao J."/>
            <person name="Larry D.J."/>
            <person name="Kronmiller B."/>
            <person name="Shen D."/>
            <person name="Strem M.D."/>
            <person name="Melnick R.L."/>
            <person name="Guiltinan M.J."/>
            <person name="Tyler B.M."/>
            <person name="Meinhardt L.W."/>
            <person name="Bailey B.A."/>
        </authorList>
    </citation>
    <scope>NUCLEOTIDE SEQUENCE [LARGE SCALE GENOMIC DNA]</scope>
    <source>
        <strain evidence="8">zdho120</strain>
    </source>
</reference>
<feature type="region of interest" description="Disordered" evidence="5">
    <location>
        <begin position="47"/>
        <end position="68"/>
    </location>
</feature>
<accession>A0A225V436</accession>
<dbReference type="AlphaFoldDB" id="A0A225V436"/>
<feature type="chain" id="PRO_5012217619" evidence="6">
    <location>
        <begin position="24"/>
        <end position="530"/>
    </location>
</feature>
<evidence type="ECO:0000256" key="2">
    <source>
        <dbReference type="ARBA" id="ARBA00010400"/>
    </source>
</evidence>
<evidence type="ECO:0000256" key="6">
    <source>
        <dbReference type="SAM" id="SignalP"/>
    </source>
</evidence>
<evidence type="ECO:0000256" key="1">
    <source>
        <dbReference type="ARBA" id="ARBA00004613"/>
    </source>
</evidence>
<sequence>MRTTRLVWLAAPVILLASGDVFSTETDFNRAITHRIAFNDHLVDRSLSSGNPHRQSRRLLRANSKETNADSEERMITAINGALGKVGSVVETGGAKVAPKLEKYQQWLKDNLTPSQVRVGVLKNEPWQKIHSILQGKDSDQYLKFIVDHKRQQPGSTISKPASSMENFELWLYAGLTPSQVRVDILKTEPQKLQTLLQGQDSNQYLKFLIDYKRLQPGSNIPKSASSMKKYELWLYAGLTPSQVREAILKNAPLEKILQSKDSYHYLKFLIDYKRLETGRNIPKSASNMELSELWLFAGLTPSQVRIDVLKNMPVRKHIMYQYLEFLVDYKRLQPGNTIPKSAANMDLSELWLYAGLTPSEVRREILKSVPLENILQSPESHQYLKFEVDYKRLQPGSNIPKSASSMEKFELWRYSDLSPAGVRMDILKSESQNIEKILQGEDAYQYLKFIVDYKRQRGSDIPKPASSMENFELWLYGGLTPSDVKVAFLKQKAGMDILEFKKDKDVREFTDFMTGYERLHPNADILSFR</sequence>
<evidence type="ECO:0000256" key="5">
    <source>
        <dbReference type="SAM" id="MobiDB-lite"/>
    </source>
</evidence>
<dbReference type="InterPro" id="IPR031825">
    <property type="entry name" value="RXLR"/>
</dbReference>
<keyword evidence="8" id="KW-1185">Reference proteome</keyword>
<evidence type="ECO:0000313" key="7">
    <source>
        <dbReference type="EMBL" id="OWY99697.1"/>
    </source>
</evidence>
<keyword evidence="4 6" id="KW-0732">Signal</keyword>
<comment type="similarity">
    <text evidence="2">Belongs to the RxLR effector family.</text>
</comment>
<dbReference type="Proteomes" id="UP000198211">
    <property type="component" value="Unassembled WGS sequence"/>
</dbReference>
<protein>
    <submittedName>
        <fullName evidence="7">RxLR effector protein</fullName>
    </submittedName>
</protein>
<gene>
    <name evidence="7" type="ORF">PHMEG_00029262</name>
</gene>